<organism evidence="2 3">
    <name type="scientific">Neurospora intermedia</name>
    <dbReference type="NCBI Taxonomy" id="5142"/>
    <lineage>
        <taxon>Eukaryota</taxon>
        <taxon>Fungi</taxon>
        <taxon>Dikarya</taxon>
        <taxon>Ascomycota</taxon>
        <taxon>Pezizomycotina</taxon>
        <taxon>Sordariomycetes</taxon>
        <taxon>Sordariomycetidae</taxon>
        <taxon>Sordariales</taxon>
        <taxon>Sordariaceae</taxon>
        <taxon>Neurospora</taxon>
    </lineage>
</organism>
<evidence type="ECO:0000313" key="3">
    <source>
        <dbReference type="Proteomes" id="UP001451303"/>
    </source>
</evidence>
<name>A0ABR3D5A2_NEUIN</name>
<gene>
    <name evidence="2" type="ORF">QR685DRAFT_608070</name>
</gene>
<accession>A0ABR3D5A2</accession>
<dbReference type="Proteomes" id="UP001451303">
    <property type="component" value="Unassembled WGS sequence"/>
</dbReference>
<sequence length="266" mass="29118">MDAPTHVHGWHRYSRQSRDQRRTRRQLRVCPAVSRRHLDRFVWLYEDTVWVHDADIEREISVDPSVDEEEQPAGSQDELWAVDRHDSTAQDIAFLDAVASTSTSAGPSIKTETTITPSISTSIGAGATTQAKSIVPAKPDMSIHLAPDKDQTAQAEIKAIMMERRKVTTQENSNTDGTPSASTAAGACTMNQPKPEATGELVPAKYSSGLFSSLDWFLKNKERIGNMDAPSGSSGAVFPEAGTTSRPKRKFEATGEGEQTEYSPEL</sequence>
<keyword evidence="3" id="KW-1185">Reference proteome</keyword>
<evidence type="ECO:0000313" key="2">
    <source>
        <dbReference type="EMBL" id="KAL0467888.1"/>
    </source>
</evidence>
<evidence type="ECO:0000256" key="1">
    <source>
        <dbReference type="SAM" id="MobiDB-lite"/>
    </source>
</evidence>
<feature type="region of interest" description="Disordered" evidence="1">
    <location>
        <begin position="166"/>
        <end position="200"/>
    </location>
</feature>
<feature type="compositionally biased region" description="Polar residues" evidence="1">
    <location>
        <begin position="169"/>
        <end position="183"/>
    </location>
</feature>
<proteinExistence type="predicted"/>
<feature type="region of interest" description="Disordered" evidence="1">
    <location>
        <begin position="224"/>
        <end position="266"/>
    </location>
</feature>
<dbReference type="EMBL" id="JAVLET010000008">
    <property type="protein sequence ID" value="KAL0467888.1"/>
    <property type="molecule type" value="Genomic_DNA"/>
</dbReference>
<comment type="caution">
    <text evidence="2">The sequence shown here is derived from an EMBL/GenBank/DDBJ whole genome shotgun (WGS) entry which is preliminary data.</text>
</comment>
<protein>
    <submittedName>
        <fullName evidence="2">Uncharacterized protein</fullName>
    </submittedName>
</protein>
<reference evidence="2 3" key="1">
    <citation type="submission" date="2023-09" db="EMBL/GenBank/DDBJ databases">
        <title>Multi-omics analysis of a traditional fermented food reveals byproduct-associated fungal strains for waste-to-food upcycling.</title>
        <authorList>
            <consortium name="Lawrence Berkeley National Laboratory"/>
            <person name="Rekdal V.M."/>
            <person name="Villalobos-Escobedo J.M."/>
            <person name="Rodriguez-Valeron N."/>
            <person name="Garcia M.O."/>
            <person name="Vasquez D.P."/>
            <person name="Damayanti I."/>
            <person name="Sorensen P.M."/>
            <person name="Baidoo E.E."/>
            <person name="De Carvalho A.C."/>
            <person name="Riley R."/>
            <person name="Lipzen A."/>
            <person name="He G."/>
            <person name="Yan M."/>
            <person name="Haridas S."/>
            <person name="Daum C."/>
            <person name="Yoshinaga Y."/>
            <person name="Ng V."/>
            <person name="Grigoriev I.V."/>
            <person name="Munk R."/>
            <person name="Nuraida L."/>
            <person name="Wijaya C.H."/>
            <person name="Morales P.-C."/>
            <person name="Keasling J.D."/>
        </authorList>
    </citation>
    <scope>NUCLEOTIDE SEQUENCE [LARGE SCALE GENOMIC DNA]</scope>
    <source>
        <strain evidence="2 3">FGSC 2613</strain>
    </source>
</reference>